<dbReference type="PANTHER" id="PTHR31672:SF13">
    <property type="entry name" value="F-BOX PROTEIN CPR30-LIKE"/>
    <property type="match status" value="1"/>
</dbReference>
<dbReference type="EMBL" id="JAJJMB010013564">
    <property type="protein sequence ID" value="KAI3867300.1"/>
    <property type="molecule type" value="Genomic_DNA"/>
</dbReference>
<dbReference type="InterPro" id="IPR036047">
    <property type="entry name" value="F-box-like_dom_sf"/>
</dbReference>
<dbReference type="AlphaFoldDB" id="A0AAD4X8I7"/>
<dbReference type="InterPro" id="IPR001810">
    <property type="entry name" value="F-box_dom"/>
</dbReference>
<sequence>MSLQNHLRTRLDDKLLRDILINLPVKSLMRFKCVSKRWQSLIQDSSFAKSHLSRSKSHPPQLLISSWNGDSKIIYTPGDEFKSGEAVHKVTISWITGQVVMLKQSIDGLFCFVDDSYSLTCIYNLGTRQITPWEQSAIPLQGGQFVKQKPFNGFGFDHLTKKYEVLRVWEICRPGF</sequence>
<proteinExistence type="predicted"/>
<keyword evidence="3" id="KW-1185">Reference proteome</keyword>
<dbReference type="Gene3D" id="1.20.1280.50">
    <property type="match status" value="1"/>
</dbReference>
<dbReference type="InterPro" id="IPR050796">
    <property type="entry name" value="SCF_F-box_component"/>
</dbReference>
<evidence type="ECO:0000259" key="1">
    <source>
        <dbReference type="PROSITE" id="PS50181"/>
    </source>
</evidence>
<comment type="caution">
    <text evidence="2">The sequence shown here is derived from an EMBL/GenBank/DDBJ whole genome shotgun (WGS) entry which is preliminary data.</text>
</comment>
<gene>
    <name evidence="2" type="ORF">MKW98_001734</name>
</gene>
<feature type="domain" description="F-box" evidence="1">
    <location>
        <begin position="5"/>
        <end position="51"/>
    </location>
</feature>
<evidence type="ECO:0000313" key="3">
    <source>
        <dbReference type="Proteomes" id="UP001202328"/>
    </source>
</evidence>
<dbReference type="CDD" id="cd22157">
    <property type="entry name" value="F-box_AtFBW1-like"/>
    <property type="match status" value="1"/>
</dbReference>
<dbReference type="SMART" id="SM00256">
    <property type="entry name" value="FBOX"/>
    <property type="match status" value="1"/>
</dbReference>
<evidence type="ECO:0000313" key="2">
    <source>
        <dbReference type="EMBL" id="KAI3867300.1"/>
    </source>
</evidence>
<name>A0AAD4X8I7_9MAGN</name>
<dbReference type="Proteomes" id="UP001202328">
    <property type="component" value="Unassembled WGS sequence"/>
</dbReference>
<dbReference type="PANTHER" id="PTHR31672">
    <property type="entry name" value="BNACNNG10540D PROTEIN"/>
    <property type="match status" value="1"/>
</dbReference>
<organism evidence="2 3">
    <name type="scientific">Papaver atlanticum</name>
    <dbReference type="NCBI Taxonomy" id="357466"/>
    <lineage>
        <taxon>Eukaryota</taxon>
        <taxon>Viridiplantae</taxon>
        <taxon>Streptophyta</taxon>
        <taxon>Embryophyta</taxon>
        <taxon>Tracheophyta</taxon>
        <taxon>Spermatophyta</taxon>
        <taxon>Magnoliopsida</taxon>
        <taxon>Ranunculales</taxon>
        <taxon>Papaveraceae</taxon>
        <taxon>Papaveroideae</taxon>
        <taxon>Papaver</taxon>
    </lineage>
</organism>
<accession>A0AAD4X8I7</accession>
<protein>
    <recommendedName>
        <fullName evidence="1">F-box domain-containing protein</fullName>
    </recommendedName>
</protein>
<dbReference type="SUPFAM" id="SSF81383">
    <property type="entry name" value="F-box domain"/>
    <property type="match status" value="1"/>
</dbReference>
<dbReference type="Pfam" id="PF00646">
    <property type="entry name" value="F-box"/>
    <property type="match status" value="1"/>
</dbReference>
<reference evidence="2" key="1">
    <citation type="submission" date="2022-04" db="EMBL/GenBank/DDBJ databases">
        <title>A functionally conserved STORR gene fusion in Papaver species that diverged 16.8 million years ago.</title>
        <authorList>
            <person name="Catania T."/>
        </authorList>
    </citation>
    <scope>NUCLEOTIDE SEQUENCE</scope>
    <source>
        <strain evidence="2">S-188037</strain>
    </source>
</reference>
<dbReference type="PROSITE" id="PS50181">
    <property type="entry name" value="FBOX"/>
    <property type="match status" value="1"/>
</dbReference>